<dbReference type="SUPFAM" id="SSF51658">
    <property type="entry name" value="Xylose isomerase-like"/>
    <property type="match status" value="1"/>
</dbReference>
<reference evidence="2 3" key="1">
    <citation type="submission" date="2022-09" db="EMBL/GenBank/DDBJ databases">
        <title>Enrichment on poylsaccharides allowed isolation of novel metabolic and taxonomic groups of Haloarchaea.</title>
        <authorList>
            <person name="Sorokin D.Y."/>
            <person name="Elcheninov A.G."/>
            <person name="Khizhniak T.V."/>
            <person name="Kolganova T.V."/>
            <person name="Kublanov I.V."/>
        </authorList>
    </citation>
    <scope>NUCLEOTIDE SEQUENCE [LARGE SCALE GENOMIC DNA]</scope>
    <source>
        <strain evidence="2 3">AArc-curdl1</strain>
    </source>
</reference>
<protein>
    <submittedName>
        <fullName evidence="2">Sugar phosphate isomerase/epimerase</fullName>
    </submittedName>
</protein>
<comment type="caution">
    <text evidence="2">The sequence shown here is derived from an EMBL/GenBank/DDBJ whole genome shotgun (WGS) entry which is preliminary data.</text>
</comment>
<gene>
    <name evidence="2" type="ORF">OB919_04295</name>
</gene>
<feature type="domain" description="Xylose isomerase-like TIM barrel" evidence="1">
    <location>
        <begin position="27"/>
        <end position="245"/>
    </location>
</feature>
<dbReference type="AlphaFoldDB" id="A0AAP2Z601"/>
<evidence type="ECO:0000313" key="2">
    <source>
        <dbReference type="EMBL" id="MCU4751207.1"/>
    </source>
</evidence>
<accession>A0AAP2Z601</accession>
<dbReference type="InterPro" id="IPR036237">
    <property type="entry name" value="Xyl_isomerase-like_sf"/>
</dbReference>
<evidence type="ECO:0000313" key="3">
    <source>
        <dbReference type="Proteomes" id="UP001321047"/>
    </source>
</evidence>
<name>A0AAP2Z601_9EURY</name>
<organism evidence="2 3">
    <name type="scientific">Natronosalvus hydrolyticus</name>
    <dbReference type="NCBI Taxonomy" id="2979988"/>
    <lineage>
        <taxon>Archaea</taxon>
        <taxon>Methanobacteriati</taxon>
        <taxon>Methanobacteriota</taxon>
        <taxon>Stenosarchaea group</taxon>
        <taxon>Halobacteria</taxon>
        <taxon>Halobacteriales</taxon>
        <taxon>Natrialbaceae</taxon>
        <taxon>Natronosalvus</taxon>
    </lineage>
</organism>
<dbReference type="EMBL" id="JAOPJZ010000002">
    <property type="protein sequence ID" value="MCU4751207.1"/>
    <property type="molecule type" value="Genomic_DNA"/>
</dbReference>
<dbReference type="GO" id="GO:0016853">
    <property type="term" value="F:isomerase activity"/>
    <property type="evidence" value="ECO:0007669"/>
    <property type="project" value="UniProtKB-KW"/>
</dbReference>
<dbReference type="InterPro" id="IPR013022">
    <property type="entry name" value="Xyl_isomerase-like_TIM-brl"/>
</dbReference>
<dbReference type="InterPro" id="IPR050312">
    <property type="entry name" value="IolE/XylAMocC-like"/>
</dbReference>
<keyword evidence="3" id="KW-1185">Reference proteome</keyword>
<dbReference type="Gene3D" id="3.20.20.150">
    <property type="entry name" value="Divalent-metal-dependent TIM barrel enzymes"/>
    <property type="match status" value="1"/>
</dbReference>
<dbReference type="Proteomes" id="UP001321047">
    <property type="component" value="Unassembled WGS sequence"/>
</dbReference>
<dbReference type="RefSeq" id="WP_342806743.1">
    <property type="nucleotide sequence ID" value="NZ_JAOPJZ010000002.1"/>
</dbReference>
<dbReference type="PANTHER" id="PTHR12110:SF41">
    <property type="entry name" value="INOSOSE DEHYDRATASE"/>
    <property type="match status" value="1"/>
</dbReference>
<evidence type="ECO:0000259" key="1">
    <source>
        <dbReference type="Pfam" id="PF01261"/>
    </source>
</evidence>
<keyword evidence="2" id="KW-0413">Isomerase</keyword>
<dbReference type="Pfam" id="PF01261">
    <property type="entry name" value="AP_endonuc_2"/>
    <property type="match status" value="1"/>
</dbReference>
<dbReference type="PANTHER" id="PTHR12110">
    <property type="entry name" value="HYDROXYPYRUVATE ISOMERASE"/>
    <property type="match status" value="1"/>
</dbReference>
<proteinExistence type="predicted"/>
<sequence>MVRTAIQLFTLKDLDEPTWELVSRVGETSFDGVEMYKADFDAFEADDAVERTKQALTKDSLEVTSAHARAETIEDEFDDIVAACEAVDISTLVIPTYDGAAFETIEGIETAADRLGAIADSLAEYDIDLLYHNHTFEFGTVTGEDGPEVAFEVFVDRADGRFGFQPDVGLATHAGYDALKLLDVVSGQAPLVHLTDTVPDDDYLLHADVGTGAVDVEACAERAVKNGAEWLICENGRTDDALESLAHGSEAFAELRSRAGSASDGQ</sequence>